<comment type="subcellular location">
    <subcellularLocation>
        <location evidence="1">Nucleus</location>
    </subcellularLocation>
</comment>
<dbReference type="AlphaFoldDB" id="A0AAE8MUZ9"/>
<protein>
    <submittedName>
        <fullName evidence="7">Related to TAF(II) complex (TBP-associated protein complex) component</fullName>
    </submittedName>
</protein>
<dbReference type="Pfam" id="PF07524">
    <property type="entry name" value="Bromo_TP"/>
    <property type="match status" value="1"/>
</dbReference>
<evidence type="ECO:0000256" key="2">
    <source>
        <dbReference type="ARBA" id="ARBA00023015"/>
    </source>
</evidence>
<keyword evidence="3" id="KW-0804">Transcription</keyword>
<gene>
    <name evidence="7" type="ORF">DNG_03593</name>
</gene>
<sequence>MASPPAFYHALLRPTVLQILRATGYYACKPAVLDTLTEIAARYLILLAEKTAAHAVSNDTAESPTIVDVRMALQDVAAVLPERSLGEQEFVGVEDTRGMDEFLSWFGGPRDKMIREYAAVDGDPDATDFLAALKKKHSKTGEDSKYHATILGRGNDQGEVLIEGAEEVTSIRTWERSIAGPATPPPESPPAPVKTEEGASTPSSTLSSIPDMDEKDMDMDMS</sequence>
<keyword evidence="2" id="KW-0805">Transcription regulation</keyword>
<accession>A0AAE8MUZ9</accession>
<dbReference type="CDD" id="cd00076">
    <property type="entry name" value="HFD_SF"/>
    <property type="match status" value="1"/>
</dbReference>
<evidence type="ECO:0000313" key="7">
    <source>
        <dbReference type="EMBL" id="SPO00845.1"/>
    </source>
</evidence>
<dbReference type="EMBL" id="ONZQ02000004">
    <property type="protein sequence ID" value="SPO00845.1"/>
    <property type="molecule type" value="Genomic_DNA"/>
</dbReference>
<evidence type="ECO:0000313" key="8">
    <source>
        <dbReference type="Proteomes" id="UP001187682"/>
    </source>
</evidence>
<dbReference type="Gene3D" id="1.10.20.10">
    <property type="entry name" value="Histone, subunit A"/>
    <property type="match status" value="1"/>
</dbReference>
<evidence type="ECO:0000256" key="1">
    <source>
        <dbReference type="ARBA" id="ARBA00004123"/>
    </source>
</evidence>
<dbReference type="SMART" id="SM00576">
    <property type="entry name" value="BTP"/>
    <property type="match status" value="1"/>
</dbReference>
<feature type="domain" description="Bromodomain associated" evidence="6">
    <location>
        <begin position="5"/>
        <end position="82"/>
    </location>
</feature>
<organism evidence="7 8">
    <name type="scientific">Cephalotrichum gorgonifer</name>
    <dbReference type="NCBI Taxonomy" id="2041049"/>
    <lineage>
        <taxon>Eukaryota</taxon>
        <taxon>Fungi</taxon>
        <taxon>Dikarya</taxon>
        <taxon>Ascomycota</taxon>
        <taxon>Pezizomycotina</taxon>
        <taxon>Sordariomycetes</taxon>
        <taxon>Hypocreomycetidae</taxon>
        <taxon>Microascales</taxon>
        <taxon>Microascaceae</taxon>
        <taxon>Cephalotrichum</taxon>
    </lineage>
</organism>
<comment type="caution">
    <text evidence="7">The sequence shown here is derived from an EMBL/GenBank/DDBJ whole genome shotgun (WGS) entry which is preliminary data.</text>
</comment>
<dbReference type="Proteomes" id="UP001187682">
    <property type="component" value="Unassembled WGS sequence"/>
</dbReference>
<feature type="compositionally biased region" description="Acidic residues" evidence="5">
    <location>
        <begin position="211"/>
        <end position="222"/>
    </location>
</feature>
<evidence type="ECO:0000256" key="5">
    <source>
        <dbReference type="SAM" id="MobiDB-lite"/>
    </source>
</evidence>
<evidence type="ECO:0000256" key="4">
    <source>
        <dbReference type="ARBA" id="ARBA00023242"/>
    </source>
</evidence>
<dbReference type="InterPro" id="IPR006565">
    <property type="entry name" value="BTP"/>
</dbReference>
<keyword evidence="8" id="KW-1185">Reference proteome</keyword>
<feature type="compositionally biased region" description="Polar residues" evidence="5">
    <location>
        <begin position="198"/>
        <end position="208"/>
    </location>
</feature>
<dbReference type="InterPro" id="IPR009072">
    <property type="entry name" value="Histone-fold"/>
</dbReference>
<proteinExistence type="predicted"/>
<feature type="compositionally biased region" description="Pro residues" evidence="5">
    <location>
        <begin position="182"/>
        <end position="192"/>
    </location>
</feature>
<dbReference type="GO" id="GO:0046982">
    <property type="term" value="F:protein heterodimerization activity"/>
    <property type="evidence" value="ECO:0007669"/>
    <property type="project" value="InterPro"/>
</dbReference>
<evidence type="ECO:0000259" key="6">
    <source>
        <dbReference type="SMART" id="SM00576"/>
    </source>
</evidence>
<name>A0AAE8MUZ9_9PEZI</name>
<feature type="region of interest" description="Disordered" evidence="5">
    <location>
        <begin position="176"/>
        <end position="222"/>
    </location>
</feature>
<evidence type="ECO:0000256" key="3">
    <source>
        <dbReference type="ARBA" id="ARBA00023163"/>
    </source>
</evidence>
<reference evidence="7" key="1">
    <citation type="submission" date="2018-03" db="EMBL/GenBank/DDBJ databases">
        <authorList>
            <person name="Guldener U."/>
        </authorList>
    </citation>
    <scope>NUCLEOTIDE SEQUENCE</scope>
</reference>
<dbReference type="GO" id="GO:0005634">
    <property type="term" value="C:nucleus"/>
    <property type="evidence" value="ECO:0007669"/>
    <property type="project" value="UniProtKB-SubCell"/>
</dbReference>
<keyword evidence="4" id="KW-0539">Nucleus</keyword>